<comment type="subcellular location">
    <subcellularLocation>
        <location evidence="4">Cell membrane</location>
        <topology evidence="4">Lipid-anchor</topology>
    </subcellularLocation>
</comment>
<evidence type="ECO:0000313" key="8">
    <source>
        <dbReference type="Proteomes" id="UP000282483"/>
    </source>
</evidence>
<dbReference type="KEGG" id="rvi:RVIR1_10150"/>
<dbReference type="GO" id="GO:0071555">
    <property type="term" value="P:cell wall organization"/>
    <property type="evidence" value="ECO:0007669"/>
    <property type="project" value="UniProtKB-KW"/>
</dbReference>
<keyword evidence="3 4" id="KW-0961">Cell wall biogenesis/degradation</keyword>
<proteinExistence type="inferred from homology"/>
<dbReference type="AlphaFoldDB" id="A0A2Z5V7K2"/>
<evidence type="ECO:0000313" key="7">
    <source>
        <dbReference type="EMBL" id="BBB15487.1"/>
    </source>
</evidence>
<dbReference type="SUPFAM" id="SSF50685">
    <property type="entry name" value="Barwin-like endoglucanases"/>
    <property type="match status" value="1"/>
</dbReference>
<protein>
    <recommendedName>
        <fullName evidence="4">Endolytic peptidoglycan transglycosylase RlpA</fullName>
        <ecNumber evidence="4">4.2.2.-</ecNumber>
    </recommendedName>
</protein>
<keyword evidence="4" id="KW-0472">Membrane</keyword>
<keyword evidence="4" id="KW-0564">Palmitate</keyword>
<keyword evidence="2 4" id="KW-0456">Lyase</keyword>
<dbReference type="InterPro" id="IPR012997">
    <property type="entry name" value="RplA"/>
</dbReference>
<feature type="domain" description="SPOR" evidence="6">
    <location>
        <begin position="208"/>
        <end position="287"/>
    </location>
</feature>
<dbReference type="Proteomes" id="UP000282483">
    <property type="component" value="Chromosome"/>
</dbReference>
<dbReference type="RefSeq" id="WP_126322951.1">
    <property type="nucleotide sequence ID" value="NZ_AP018005.1"/>
</dbReference>
<evidence type="ECO:0000259" key="6">
    <source>
        <dbReference type="PROSITE" id="PS51724"/>
    </source>
</evidence>
<sequence>MLIKNKAWQGSLFFKTTLGSLLFMLILALTACSTTSSRRYPLRQDKPPSFRINANKIPNAVPKAEPLSKRGNPKSYVVFGRRYYVFKSARGYHATGTASWYGMKFHRFQTSNGEYYNVAGMTAAHKTLPLPTYLQVTNLRNGKKVIVKVNDRGPFVGNRLIDLSYVAAKKLDMTGSGTAPVAIRAITPGVTRFARNTSYTKPSSEQSSKNPSNPFIHLGLFKQHQQAQKLALLVKQWTQSPVKIEAKSIHKRRYYQVVIGPLPNTKSSQQLHHQLQLAGLSQPKGFN</sequence>
<accession>A0A2Z5V7K2</accession>
<dbReference type="Gene3D" id="2.40.40.10">
    <property type="entry name" value="RlpA-like domain"/>
    <property type="match status" value="1"/>
</dbReference>
<dbReference type="GO" id="GO:0009279">
    <property type="term" value="C:cell outer membrane"/>
    <property type="evidence" value="ECO:0007669"/>
    <property type="project" value="TreeGrafter"/>
</dbReference>
<evidence type="ECO:0000256" key="3">
    <source>
        <dbReference type="ARBA" id="ARBA00023316"/>
    </source>
</evidence>
<keyword evidence="1" id="KW-0732">Signal</keyword>
<dbReference type="HAMAP" id="MF_02071">
    <property type="entry name" value="RlpA"/>
    <property type="match status" value="1"/>
</dbReference>
<dbReference type="SUPFAM" id="SSF110997">
    <property type="entry name" value="Sporulation related repeat"/>
    <property type="match status" value="1"/>
</dbReference>
<dbReference type="EMBL" id="AP018005">
    <property type="protein sequence ID" value="BBB15487.1"/>
    <property type="molecule type" value="Genomic_DNA"/>
</dbReference>
<dbReference type="InterPro" id="IPR034718">
    <property type="entry name" value="RlpA"/>
</dbReference>
<dbReference type="GO" id="GO:0000270">
    <property type="term" value="P:peptidoglycan metabolic process"/>
    <property type="evidence" value="ECO:0007669"/>
    <property type="project" value="UniProtKB-UniRule"/>
</dbReference>
<dbReference type="NCBIfam" id="TIGR00413">
    <property type="entry name" value="rlpA"/>
    <property type="match status" value="1"/>
</dbReference>
<name>A0A2Z5V7K2_9COXI</name>
<dbReference type="PANTHER" id="PTHR34183:SF1">
    <property type="entry name" value="ENDOLYTIC PEPTIDOGLYCAN TRANSGLYCOSYLASE RLPA"/>
    <property type="match status" value="1"/>
</dbReference>
<gene>
    <name evidence="4 7" type="primary">rlpA</name>
    <name evidence="7" type="ORF">RVIR1_10150</name>
</gene>
<dbReference type="PROSITE" id="PS51257">
    <property type="entry name" value="PROKAR_LIPOPROTEIN"/>
    <property type="match status" value="1"/>
</dbReference>
<dbReference type="GO" id="GO:0008932">
    <property type="term" value="F:lytic endotransglycosylase activity"/>
    <property type="evidence" value="ECO:0007669"/>
    <property type="project" value="UniProtKB-UniRule"/>
</dbReference>
<dbReference type="PANTHER" id="PTHR34183">
    <property type="entry name" value="ENDOLYTIC PEPTIDOGLYCAN TRANSGLYCOSYLASE RLPA"/>
    <property type="match status" value="1"/>
</dbReference>
<dbReference type="OrthoDB" id="9779128at2"/>
<keyword evidence="4 7" id="KW-0449">Lipoprotein</keyword>
<dbReference type="GO" id="GO:0005886">
    <property type="term" value="C:plasma membrane"/>
    <property type="evidence" value="ECO:0007669"/>
    <property type="project" value="UniProtKB-SubCell"/>
</dbReference>
<keyword evidence="4" id="KW-1003">Cell membrane</keyword>
<evidence type="ECO:0000256" key="1">
    <source>
        <dbReference type="ARBA" id="ARBA00022729"/>
    </source>
</evidence>
<dbReference type="EC" id="4.2.2.-" evidence="4"/>
<keyword evidence="8" id="KW-1185">Reference proteome</keyword>
<comment type="function">
    <text evidence="4">Lytic transglycosylase with a strong preference for naked glycan strands that lack stem peptides.</text>
</comment>
<dbReference type="InterPro" id="IPR007730">
    <property type="entry name" value="SPOR-like_dom"/>
</dbReference>
<dbReference type="InterPro" id="IPR009009">
    <property type="entry name" value="RlpA-like_DPBB"/>
</dbReference>
<comment type="similarity">
    <text evidence="4 5">Belongs to the RlpA family.</text>
</comment>
<dbReference type="CDD" id="cd22268">
    <property type="entry name" value="DPBB_RlpA-like"/>
    <property type="match status" value="1"/>
</dbReference>
<dbReference type="GO" id="GO:0042834">
    <property type="term" value="F:peptidoglycan binding"/>
    <property type="evidence" value="ECO:0007669"/>
    <property type="project" value="InterPro"/>
</dbReference>
<dbReference type="InterPro" id="IPR036680">
    <property type="entry name" value="SPOR-like_sf"/>
</dbReference>
<reference evidence="7 8" key="1">
    <citation type="submission" date="2017-03" db="EMBL/GenBank/DDBJ databases">
        <title>The genome sequence of Candidatus Rickettsiella viridis.</title>
        <authorList>
            <person name="Nikoh N."/>
            <person name="Tsuchida T."/>
            <person name="Yamaguchi K."/>
            <person name="Maeda T."/>
            <person name="Shigenobu S."/>
            <person name="Fukatsu T."/>
        </authorList>
    </citation>
    <scope>NUCLEOTIDE SEQUENCE [LARGE SCALE GENOMIC DNA]</scope>
    <source>
        <strain evidence="7 8">Ap-RA04</strain>
    </source>
</reference>
<evidence type="ECO:0000256" key="4">
    <source>
        <dbReference type="HAMAP-Rule" id="MF_02071"/>
    </source>
</evidence>
<dbReference type="InterPro" id="IPR036908">
    <property type="entry name" value="RlpA-like_sf"/>
</dbReference>
<evidence type="ECO:0000256" key="2">
    <source>
        <dbReference type="ARBA" id="ARBA00023239"/>
    </source>
</evidence>
<dbReference type="Pfam" id="PF03330">
    <property type="entry name" value="DPBB_1"/>
    <property type="match status" value="1"/>
</dbReference>
<organism evidence="7 8">
    <name type="scientific">Candidatus Rickettsiella viridis</name>
    <dbReference type="NCBI Taxonomy" id="676208"/>
    <lineage>
        <taxon>Bacteria</taxon>
        <taxon>Pseudomonadati</taxon>
        <taxon>Pseudomonadota</taxon>
        <taxon>Gammaproteobacteria</taxon>
        <taxon>Legionellales</taxon>
        <taxon>Coxiellaceae</taxon>
        <taxon>Rickettsiella</taxon>
    </lineage>
</organism>
<evidence type="ECO:0000256" key="5">
    <source>
        <dbReference type="RuleBase" id="RU003495"/>
    </source>
</evidence>
<dbReference type="PROSITE" id="PS51724">
    <property type="entry name" value="SPOR"/>
    <property type="match status" value="1"/>
</dbReference>